<comment type="caution">
    <text evidence="1">The sequence shown here is derived from an EMBL/GenBank/DDBJ whole genome shotgun (WGS) entry which is preliminary data.</text>
</comment>
<proteinExistence type="predicted"/>
<reference evidence="1" key="1">
    <citation type="submission" date="2021-06" db="EMBL/GenBank/DDBJ databases">
        <authorList>
            <person name="Kallberg Y."/>
            <person name="Tangrot J."/>
            <person name="Rosling A."/>
        </authorList>
    </citation>
    <scope>NUCLEOTIDE SEQUENCE</scope>
    <source>
        <strain evidence="1">FL130A</strain>
    </source>
</reference>
<protein>
    <submittedName>
        <fullName evidence="1">8690_t:CDS:1</fullName>
    </submittedName>
</protein>
<evidence type="ECO:0000313" key="2">
    <source>
        <dbReference type="Proteomes" id="UP000789508"/>
    </source>
</evidence>
<gene>
    <name evidence="1" type="ORF">ALEPTO_LOCUS2181</name>
</gene>
<dbReference type="OrthoDB" id="2398066at2759"/>
<accession>A0A9N8Z9F8</accession>
<keyword evidence="2" id="KW-1185">Reference proteome</keyword>
<sequence length="151" mass="17742">MSSSLGQLFRIGTLACTDWTTEEPMAPCCFIQLNNIFTRDRVQVPVHQVSEDSRQDELHGRRKNSLMLVKKIKNESDAYRIAKSVWYKLINKESSVNRYLESIKKYGFDHIIIIREYENGLLFLDYYVIFDDWEVSSENCEILLVITCFSQ</sequence>
<name>A0A9N8Z9F8_9GLOM</name>
<dbReference type="AlphaFoldDB" id="A0A9N8Z9F8"/>
<evidence type="ECO:0000313" key="1">
    <source>
        <dbReference type="EMBL" id="CAG8474670.1"/>
    </source>
</evidence>
<dbReference type="EMBL" id="CAJVPS010000298">
    <property type="protein sequence ID" value="CAG8474670.1"/>
    <property type="molecule type" value="Genomic_DNA"/>
</dbReference>
<organism evidence="1 2">
    <name type="scientific">Ambispora leptoticha</name>
    <dbReference type="NCBI Taxonomy" id="144679"/>
    <lineage>
        <taxon>Eukaryota</taxon>
        <taxon>Fungi</taxon>
        <taxon>Fungi incertae sedis</taxon>
        <taxon>Mucoromycota</taxon>
        <taxon>Glomeromycotina</taxon>
        <taxon>Glomeromycetes</taxon>
        <taxon>Archaeosporales</taxon>
        <taxon>Ambisporaceae</taxon>
        <taxon>Ambispora</taxon>
    </lineage>
</organism>
<dbReference type="Proteomes" id="UP000789508">
    <property type="component" value="Unassembled WGS sequence"/>
</dbReference>